<feature type="chain" id="PRO_5042274215" evidence="1">
    <location>
        <begin position="18"/>
        <end position="62"/>
    </location>
</feature>
<dbReference type="EMBL" id="JAQIZZ010000008">
    <property type="protein sequence ID" value="KAJ5525189.1"/>
    <property type="molecule type" value="Genomic_DNA"/>
</dbReference>
<comment type="caution">
    <text evidence="2">The sequence shown here is derived from an EMBL/GenBank/DDBJ whole genome shotgun (WGS) entry which is preliminary data.</text>
</comment>
<proteinExistence type="predicted"/>
<reference evidence="2 3" key="1">
    <citation type="journal article" date="2023" name="IMA Fungus">
        <title>Comparative genomic study of the Penicillium genus elucidates a diverse pangenome and 15 lateral gene transfer events.</title>
        <authorList>
            <person name="Petersen C."/>
            <person name="Sorensen T."/>
            <person name="Nielsen M.R."/>
            <person name="Sondergaard T.E."/>
            <person name="Sorensen J.L."/>
            <person name="Fitzpatrick D.A."/>
            <person name="Frisvad J.C."/>
            <person name="Nielsen K.L."/>
        </authorList>
    </citation>
    <scope>NUCLEOTIDE SEQUENCE [LARGE SCALE GENOMIC DNA]</scope>
    <source>
        <strain evidence="2 3">IBT 35679</strain>
    </source>
</reference>
<keyword evidence="1" id="KW-0732">Signal</keyword>
<feature type="signal peptide" evidence="1">
    <location>
        <begin position="1"/>
        <end position="17"/>
    </location>
</feature>
<evidence type="ECO:0000256" key="1">
    <source>
        <dbReference type="SAM" id="SignalP"/>
    </source>
</evidence>
<keyword evidence="3" id="KW-1185">Reference proteome</keyword>
<dbReference type="AlphaFoldDB" id="A0AAD6CKK6"/>
<protein>
    <submittedName>
        <fullName evidence="2">Uncharacterized protein</fullName>
    </submittedName>
</protein>
<organism evidence="2 3">
    <name type="scientific">Penicillium frequentans</name>
    <dbReference type="NCBI Taxonomy" id="3151616"/>
    <lineage>
        <taxon>Eukaryota</taxon>
        <taxon>Fungi</taxon>
        <taxon>Dikarya</taxon>
        <taxon>Ascomycota</taxon>
        <taxon>Pezizomycotina</taxon>
        <taxon>Eurotiomycetes</taxon>
        <taxon>Eurotiomycetidae</taxon>
        <taxon>Eurotiales</taxon>
        <taxon>Aspergillaceae</taxon>
        <taxon>Penicillium</taxon>
    </lineage>
</organism>
<gene>
    <name evidence="2" type="ORF">N7494_011839</name>
</gene>
<dbReference type="Proteomes" id="UP001220324">
    <property type="component" value="Unassembled WGS sequence"/>
</dbReference>
<evidence type="ECO:0000313" key="2">
    <source>
        <dbReference type="EMBL" id="KAJ5525189.1"/>
    </source>
</evidence>
<sequence length="62" mass="6479">MQFITVFIATLAAVASASPSTEKRSCVANYDVACQSGGDPCCDGWQCVGATEWNAGVCIPNY</sequence>
<accession>A0AAD6CKK6</accession>
<name>A0AAD6CKK6_9EURO</name>
<evidence type="ECO:0000313" key="3">
    <source>
        <dbReference type="Proteomes" id="UP001220324"/>
    </source>
</evidence>